<keyword evidence="4 6" id="KW-0808">Transferase</keyword>
<feature type="binding site" evidence="6">
    <location>
        <begin position="31"/>
        <end position="33"/>
    </location>
    <ligand>
        <name>S-adenosyl-L-methionine</name>
        <dbReference type="ChEBI" id="CHEBI:59789"/>
    </ligand>
</feature>
<sequence>MRHIPVLVEEVVESLQLRSGMIIVDCTLGDGGHSERILQKIQPNGVLIGIDADIVSLDRAKKNLDKYDSKKIFINENFVNLEQILQKNKINKADGILMDFGWSSPQFSERGRGFSFNLDEVLDMRYDAKNDGKTAKDIVNNYSEKDLEILLRKYGEEKNSKRIALEIVKKRKTKEIVTTNDLVEIVMKINKKGKAKIHPATRVFQAIRMEVNNELEVIKKVLPDAVESLSVGGRLAIITFHSLEDSIVKHYFKSQSDKSIKIINKKPITGSVEELQNNPRSRSAKLRVVEKI</sequence>
<dbReference type="NCBIfam" id="TIGR00006">
    <property type="entry name" value="16S rRNA (cytosine(1402)-N(4))-methyltransferase RsmH"/>
    <property type="match status" value="1"/>
</dbReference>
<reference evidence="7 8" key="1">
    <citation type="journal article" date="2016" name="Nat. Commun.">
        <title>Thousands of microbial genomes shed light on interconnected biogeochemical processes in an aquifer system.</title>
        <authorList>
            <person name="Anantharaman K."/>
            <person name="Brown C.T."/>
            <person name="Hug L.A."/>
            <person name="Sharon I."/>
            <person name="Castelle C.J."/>
            <person name="Probst A.J."/>
            <person name="Thomas B.C."/>
            <person name="Singh A."/>
            <person name="Wilkins M.J."/>
            <person name="Karaoz U."/>
            <person name="Brodie E.L."/>
            <person name="Williams K.H."/>
            <person name="Hubbard S.S."/>
            <person name="Banfield J.F."/>
        </authorList>
    </citation>
    <scope>NUCLEOTIDE SEQUENCE [LARGE SCALE GENOMIC DNA]</scope>
</reference>
<keyword evidence="5 6" id="KW-0949">S-adenosyl-L-methionine</keyword>
<dbReference type="AlphaFoldDB" id="A0A1F6LL06"/>
<proteinExistence type="inferred from homology"/>
<evidence type="ECO:0000256" key="2">
    <source>
        <dbReference type="ARBA" id="ARBA00022552"/>
    </source>
</evidence>
<feature type="binding site" evidence="6">
    <location>
        <position position="106"/>
    </location>
    <ligand>
        <name>S-adenosyl-L-methionine</name>
        <dbReference type="ChEBI" id="CHEBI:59789"/>
    </ligand>
</feature>
<comment type="caution">
    <text evidence="7">The sequence shown here is derived from an EMBL/GenBank/DDBJ whole genome shotgun (WGS) entry which is preliminary data.</text>
</comment>
<comment type="subcellular location">
    <subcellularLocation>
        <location evidence="6">Cytoplasm</location>
    </subcellularLocation>
</comment>
<dbReference type="EMBL" id="MFPS01000003">
    <property type="protein sequence ID" value="OGH60046.1"/>
    <property type="molecule type" value="Genomic_DNA"/>
</dbReference>
<dbReference type="Gene3D" id="1.10.150.170">
    <property type="entry name" value="Putative methyltransferase TM0872, insert domain"/>
    <property type="match status" value="1"/>
</dbReference>
<keyword evidence="3 6" id="KW-0489">Methyltransferase</keyword>
<evidence type="ECO:0000256" key="1">
    <source>
        <dbReference type="ARBA" id="ARBA00010396"/>
    </source>
</evidence>
<evidence type="ECO:0000256" key="5">
    <source>
        <dbReference type="ARBA" id="ARBA00022691"/>
    </source>
</evidence>
<dbReference type="SUPFAM" id="SSF53335">
    <property type="entry name" value="S-adenosyl-L-methionine-dependent methyltransferases"/>
    <property type="match status" value="1"/>
</dbReference>
<feature type="binding site" evidence="6">
    <location>
        <position position="51"/>
    </location>
    <ligand>
        <name>S-adenosyl-L-methionine</name>
        <dbReference type="ChEBI" id="CHEBI:59789"/>
    </ligand>
</feature>
<dbReference type="GO" id="GO:0005737">
    <property type="term" value="C:cytoplasm"/>
    <property type="evidence" value="ECO:0007669"/>
    <property type="project" value="UniProtKB-SubCell"/>
</dbReference>
<protein>
    <recommendedName>
        <fullName evidence="6">Ribosomal RNA small subunit methyltransferase H</fullName>
        <ecNumber evidence="6">2.1.1.199</ecNumber>
    </recommendedName>
    <alternativeName>
        <fullName evidence="6">16S rRNA m(4)C1402 methyltransferase</fullName>
    </alternativeName>
    <alternativeName>
        <fullName evidence="6">rRNA (cytosine-N(4)-)-methyltransferase RsmH</fullName>
    </alternativeName>
</protein>
<dbReference type="EC" id="2.1.1.199" evidence="6"/>
<feature type="binding site" evidence="6">
    <location>
        <position position="78"/>
    </location>
    <ligand>
        <name>S-adenosyl-L-methionine</name>
        <dbReference type="ChEBI" id="CHEBI:59789"/>
    </ligand>
</feature>
<organism evidence="7 8">
    <name type="scientific">Candidatus Magasanikbacteria bacterium RIFCSPHIGHO2_01_FULL_33_34</name>
    <dbReference type="NCBI Taxonomy" id="1798671"/>
    <lineage>
        <taxon>Bacteria</taxon>
        <taxon>Candidatus Magasanikiibacteriota</taxon>
    </lineage>
</organism>
<dbReference type="InterPro" id="IPR002903">
    <property type="entry name" value="RsmH"/>
</dbReference>
<dbReference type="Pfam" id="PF01795">
    <property type="entry name" value="Methyltransf_5"/>
    <property type="match status" value="1"/>
</dbReference>
<dbReference type="Proteomes" id="UP000177067">
    <property type="component" value="Unassembled WGS sequence"/>
</dbReference>
<feature type="binding site" evidence="6">
    <location>
        <position position="99"/>
    </location>
    <ligand>
        <name>S-adenosyl-L-methionine</name>
        <dbReference type="ChEBI" id="CHEBI:59789"/>
    </ligand>
</feature>
<gene>
    <name evidence="6" type="primary">rsmH</name>
    <name evidence="7" type="ORF">A2725_00140</name>
</gene>
<evidence type="ECO:0000256" key="4">
    <source>
        <dbReference type="ARBA" id="ARBA00022679"/>
    </source>
</evidence>
<evidence type="ECO:0000313" key="8">
    <source>
        <dbReference type="Proteomes" id="UP000177067"/>
    </source>
</evidence>
<dbReference type="PANTHER" id="PTHR11265:SF0">
    <property type="entry name" value="12S RRNA N4-METHYLCYTIDINE METHYLTRANSFERASE"/>
    <property type="match status" value="1"/>
</dbReference>
<keyword evidence="2 6" id="KW-0698">rRNA processing</keyword>
<dbReference type="HAMAP" id="MF_01007">
    <property type="entry name" value="16SrRNA_methyltr_H"/>
    <property type="match status" value="1"/>
</dbReference>
<dbReference type="PANTHER" id="PTHR11265">
    <property type="entry name" value="S-ADENOSYL-METHYLTRANSFERASE MRAW"/>
    <property type="match status" value="1"/>
</dbReference>
<accession>A0A1F6LL06</accession>
<dbReference type="PIRSF" id="PIRSF004486">
    <property type="entry name" value="MraW"/>
    <property type="match status" value="1"/>
</dbReference>
<comment type="catalytic activity">
    <reaction evidence="6">
        <text>cytidine(1402) in 16S rRNA + S-adenosyl-L-methionine = N(4)-methylcytidine(1402) in 16S rRNA + S-adenosyl-L-homocysteine + H(+)</text>
        <dbReference type="Rhea" id="RHEA:42928"/>
        <dbReference type="Rhea" id="RHEA-COMP:10286"/>
        <dbReference type="Rhea" id="RHEA-COMP:10287"/>
        <dbReference type="ChEBI" id="CHEBI:15378"/>
        <dbReference type="ChEBI" id="CHEBI:57856"/>
        <dbReference type="ChEBI" id="CHEBI:59789"/>
        <dbReference type="ChEBI" id="CHEBI:74506"/>
        <dbReference type="ChEBI" id="CHEBI:82748"/>
        <dbReference type="EC" id="2.1.1.199"/>
    </reaction>
</comment>
<comment type="function">
    <text evidence="6">Specifically methylates the N4 position of cytidine in position 1402 (C1402) of 16S rRNA.</text>
</comment>
<comment type="similarity">
    <text evidence="1 6">Belongs to the methyltransferase superfamily. RsmH family.</text>
</comment>
<keyword evidence="6" id="KW-0963">Cytoplasm</keyword>
<dbReference type="Gene3D" id="3.40.50.150">
    <property type="entry name" value="Vaccinia Virus protein VP39"/>
    <property type="match status" value="1"/>
</dbReference>
<evidence type="ECO:0000256" key="6">
    <source>
        <dbReference type="HAMAP-Rule" id="MF_01007"/>
    </source>
</evidence>
<dbReference type="GO" id="GO:0071424">
    <property type="term" value="F:rRNA (cytosine-N4-)-methyltransferase activity"/>
    <property type="evidence" value="ECO:0007669"/>
    <property type="project" value="UniProtKB-UniRule"/>
</dbReference>
<dbReference type="GO" id="GO:0070475">
    <property type="term" value="P:rRNA base methylation"/>
    <property type="evidence" value="ECO:0007669"/>
    <property type="project" value="UniProtKB-UniRule"/>
</dbReference>
<name>A0A1F6LL06_9BACT</name>
<evidence type="ECO:0000256" key="3">
    <source>
        <dbReference type="ARBA" id="ARBA00022603"/>
    </source>
</evidence>
<dbReference type="InterPro" id="IPR023397">
    <property type="entry name" value="SAM-dep_MeTrfase_MraW_recog"/>
</dbReference>
<dbReference type="InterPro" id="IPR029063">
    <property type="entry name" value="SAM-dependent_MTases_sf"/>
</dbReference>
<dbReference type="SUPFAM" id="SSF81799">
    <property type="entry name" value="Putative methyltransferase TM0872, insert domain"/>
    <property type="match status" value="1"/>
</dbReference>
<evidence type="ECO:0000313" key="7">
    <source>
        <dbReference type="EMBL" id="OGH60046.1"/>
    </source>
</evidence>